<dbReference type="SUPFAM" id="SSF55729">
    <property type="entry name" value="Acyl-CoA N-acyltransferases (Nat)"/>
    <property type="match status" value="1"/>
</dbReference>
<proteinExistence type="predicted"/>
<reference evidence="2" key="1">
    <citation type="submission" date="2021-02" db="EMBL/GenBank/DDBJ databases">
        <authorList>
            <person name="Nowell W R."/>
        </authorList>
    </citation>
    <scope>NUCLEOTIDE SEQUENCE</scope>
</reference>
<evidence type="ECO:0000313" key="4">
    <source>
        <dbReference type="Proteomes" id="UP000663829"/>
    </source>
</evidence>
<dbReference type="InterPro" id="IPR000182">
    <property type="entry name" value="GNAT_dom"/>
</dbReference>
<evidence type="ECO:0000313" key="2">
    <source>
        <dbReference type="EMBL" id="CAF1373310.1"/>
    </source>
</evidence>
<dbReference type="Pfam" id="PF13420">
    <property type="entry name" value="Acetyltransf_4"/>
    <property type="match status" value="1"/>
</dbReference>
<dbReference type="Proteomes" id="UP000663829">
    <property type="component" value="Unassembled WGS sequence"/>
</dbReference>
<dbReference type="PANTHER" id="PTHR43072">
    <property type="entry name" value="N-ACETYLTRANSFERASE"/>
    <property type="match status" value="1"/>
</dbReference>
<keyword evidence="4" id="KW-1185">Reference proteome</keyword>
<accession>A0A815IU40</accession>
<organism evidence="2 4">
    <name type="scientific">Didymodactylos carnosus</name>
    <dbReference type="NCBI Taxonomy" id="1234261"/>
    <lineage>
        <taxon>Eukaryota</taxon>
        <taxon>Metazoa</taxon>
        <taxon>Spiralia</taxon>
        <taxon>Gnathifera</taxon>
        <taxon>Rotifera</taxon>
        <taxon>Eurotatoria</taxon>
        <taxon>Bdelloidea</taxon>
        <taxon>Philodinida</taxon>
        <taxon>Philodinidae</taxon>
        <taxon>Didymodactylos</taxon>
    </lineage>
</organism>
<dbReference type="InterPro" id="IPR016181">
    <property type="entry name" value="Acyl_CoA_acyltransferase"/>
</dbReference>
<dbReference type="GO" id="GO:0016747">
    <property type="term" value="F:acyltransferase activity, transferring groups other than amino-acyl groups"/>
    <property type="evidence" value="ECO:0007669"/>
    <property type="project" value="InterPro"/>
</dbReference>
<evidence type="ECO:0000259" key="1">
    <source>
        <dbReference type="PROSITE" id="PS51186"/>
    </source>
</evidence>
<gene>
    <name evidence="2" type="ORF">GPM918_LOCUS31963</name>
    <name evidence="3" type="ORF">SRO942_LOCUS32618</name>
</gene>
<dbReference type="CDD" id="cd04301">
    <property type="entry name" value="NAT_SF"/>
    <property type="match status" value="1"/>
</dbReference>
<dbReference type="AlphaFoldDB" id="A0A815IU40"/>
<comment type="caution">
    <text evidence="2">The sequence shown here is derived from an EMBL/GenBank/DDBJ whole genome shotgun (WGS) entry which is preliminary data.</text>
</comment>
<dbReference type="PANTHER" id="PTHR43072:SF8">
    <property type="entry name" value="ACYLTRANSFERASE FABY-RELATED"/>
    <property type="match status" value="1"/>
</dbReference>
<dbReference type="Gene3D" id="3.40.630.30">
    <property type="match status" value="1"/>
</dbReference>
<dbReference type="EMBL" id="CAJNOQ010016031">
    <property type="protein sequence ID" value="CAF1373310.1"/>
    <property type="molecule type" value="Genomic_DNA"/>
</dbReference>
<dbReference type="Proteomes" id="UP000681722">
    <property type="component" value="Unassembled WGS sequence"/>
</dbReference>
<dbReference type="EMBL" id="CAJOBC010076913">
    <property type="protein sequence ID" value="CAF4261586.1"/>
    <property type="molecule type" value="Genomic_DNA"/>
</dbReference>
<protein>
    <recommendedName>
        <fullName evidence="1">N-acetyltransferase domain-containing protein</fullName>
    </recommendedName>
</protein>
<feature type="domain" description="N-acetyltransferase" evidence="1">
    <location>
        <begin position="27"/>
        <end position="191"/>
    </location>
</feature>
<evidence type="ECO:0000313" key="3">
    <source>
        <dbReference type="EMBL" id="CAF4261586.1"/>
    </source>
</evidence>
<sequence length="200" mass="22478">MCSAPYNTTNYHPNSTIAVDSSKNKAYTIREANPADISQITEIYAHYVNFDLCTFEEIAPTIDEMLKRYTDITEQKLPYIVATTDNDMILGYAYAVPHRTRSAYRFTVEDSIYVSPSALRLGIGYALLRELIKLCTLLGHRQMVAVIADCGKQNSIQLHERLGFKRAGLLSSVGYKKQRWINTILMQVALGNGDKTSPNS</sequence>
<dbReference type="OrthoDB" id="10010175at2759"/>
<dbReference type="PROSITE" id="PS51186">
    <property type="entry name" value="GNAT"/>
    <property type="match status" value="1"/>
</dbReference>
<name>A0A815IU40_9BILA</name>